<feature type="domain" description="Photosynthesis system II assembly factor Ycf48/Hcf136-like" evidence="5">
    <location>
        <begin position="28"/>
        <end position="120"/>
    </location>
</feature>
<dbReference type="PANTHER" id="PTHR47199">
    <property type="entry name" value="PHOTOSYSTEM II STABILITY/ASSEMBLY FACTOR HCF136, CHLOROPLASTIC"/>
    <property type="match status" value="1"/>
</dbReference>
<evidence type="ECO:0000256" key="3">
    <source>
        <dbReference type="SAM" id="MobiDB-lite"/>
    </source>
</evidence>
<evidence type="ECO:0000256" key="4">
    <source>
        <dbReference type="SAM" id="SignalP"/>
    </source>
</evidence>
<reference evidence="6 7" key="1">
    <citation type="journal article" date="2015" name="Genome Biol. Evol.">
        <title>Comparative Genomics of a Bacterivorous Green Alga Reveals Evolutionary Causalities and Consequences of Phago-Mixotrophic Mode of Nutrition.</title>
        <authorList>
            <person name="Burns J.A."/>
            <person name="Paasch A."/>
            <person name="Narechania A."/>
            <person name="Kim E."/>
        </authorList>
    </citation>
    <scope>NUCLEOTIDE SEQUENCE [LARGE SCALE GENOMIC DNA]</scope>
    <source>
        <strain evidence="6 7">PLY_AMNH</strain>
    </source>
</reference>
<feature type="signal peptide" evidence="4">
    <location>
        <begin position="1"/>
        <end position="26"/>
    </location>
</feature>
<name>A0AAE0FX74_9CHLO</name>
<keyword evidence="4" id="KW-0732">Signal</keyword>
<dbReference type="PANTHER" id="PTHR47199:SF2">
    <property type="entry name" value="PHOTOSYSTEM II STABILITY_ASSEMBLY FACTOR HCF136, CHLOROPLASTIC"/>
    <property type="match status" value="1"/>
</dbReference>
<evidence type="ECO:0000256" key="1">
    <source>
        <dbReference type="ARBA" id="ARBA00022531"/>
    </source>
</evidence>
<evidence type="ECO:0000256" key="2">
    <source>
        <dbReference type="ARBA" id="ARBA00023276"/>
    </source>
</evidence>
<accession>A0AAE0FX74</accession>
<feature type="domain" description="Photosynthesis system II assembly factor Ycf48/Hcf136-like" evidence="5">
    <location>
        <begin position="135"/>
        <end position="215"/>
    </location>
</feature>
<dbReference type="Gene3D" id="2.130.10.10">
    <property type="entry name" value="YVTN repeat-like/Quinoprotein amine dehydrogenase"/>
    <property type="match status" value="1"/>
</dbReference>
<dbReference type="SUPFAM" id="SSF110296">
    <property type="entry name" value="Oligoxyloglucan reducing end-specific cellobiohydrolase"/>
    <property type="match status" value="2"/>
</dbReference>
<dbReference type="EMBL" id="LGRX02012548">
    <property type="protein sequence ID" value="KAK3267225.1"/>
    <property type="molecule type" value="Genomic_DNA"/>
</dbReference>
<dbReference type="GO" id="GO:0015979">
    <property type="term" value="P:photosynthesis"/>
    <property type="evidence" value="ECO:0007669"/>
    <property type="project" value="UniProtKB-KW"/>
</dbReference>
<dbReference type="GO" id="GO:0009523">
    <property type="term" value="C:photosystem II"/>
    <property type="evidence" value="ECO:0007669"/>
    <property type="project" value="UniProtKB-KW"/>
</dbReference>
<dbReference type="Pfam" id="PF14870">
    <property type="entry name" value="PSII_BNR"/>
    <property type="match status" value="2"/>
</dbReference>
<evidence type="ECO:0000313" key="6">
    <source>
        <dbReference type="EMBL" id="KAK3267225.1"/>
    </source>
</evidence>
<keyword evidence="1" id="KW-0602">Photosynthesis</keyword>
<comment type="caution">
    <text evidence="6">The sequence shown here is derived from an EMBL/GenBank/DDBJ whole genome shotgun (WGS) entry which is preliminary data.</text>
</comment>
<feature type="chain" id="PRO_5042216198" description="Photosynthesis system II assembly factor Ycf48/Hcf136-like domain-containing protein" evidence="4">
    <location>
        <begin position="27"/>
        <end position="280"/>
    </location>
</feature>
<gene>
    <name evidence="6" type="ORF">CYMTET_24203</name>
</gene>
<feature type="compositionally biased region" description="Low complexity" evidence="3">
    <location>
        <begin position="256"/>
        <end position="268"/>
    </location>
</feature>
<feature type="region of interest" description="Disordered" evidence="3">
    <location>
        <begin position="256"/>
        <end position="280"/>
    </location>
</feature>
<sequence length="280" mass="29336">MVLKFSSGRTLWAFAALSAIGRWVHANTSWGWGYSSTSTTSTLYDISLVDGAGWVVGANNTRLRSLDGGRSWSAEPYDVSLGDCKGCAWHGVSFLQGGYGWVVGTSARILHTSDGGGTWEAQASGVPDSATHNTATLLAVHAITASLAWAVGERGIVLRTEDGGSTWTPLQDLGQAAWETTHQVWFEGTRGVGWAVGGDGGILQTSDIGQSWVRLASCTEKALHDITVDFHSRFGFAVGSDGVICWSSDGGESFSSSLGSSDTSNGPSWYSVGVDNDGGS</sequence>
<protein>
    <recommendedName>
        <fullName evidence="5">Photosynthesis system II assembly factor Ycf48/Hcf136-like domain-containing protein</fullName>
    </recommendedName>
</protein>
<feature type="non-terminal residue" evidence="6">
    <location>
        <position position="280"/>
    </location>
</feature>
<dbReference type="InterPro" id="IPR015943">
    <property type="entry name" value="WD40/YVTN_repeat-like_dom_sf"/>
</dbReference>
<dbReference type="Proteomes" id="UP001190700">
    <property type="component" value="Unassembled WGS sequence"/>
</dbReference>
<dbReference type="AlphaFoldDB" id="A0AAE0FX74"/>
<dbReference type="InterPro" id="IPR028203">
    <property type="entry name" value="PSII_CF48-like_dom"/>
</dbReference>
<proteinExistence type="predicted"/>
<organism evidence="6 7">
    <name type="scientific">Cymbomonas tetramitiformis</name>
    <dbReference type="NCBI Taxonomy" id="36881"/>
    <lineage>
        <taxon>Eukaryota</taxon>
        <taxon>Viridiplantae</taxon>
        <taxon>Chlorophyta</taxon>
        <taxon>Pyramimonadophyceae</taxon>
        <taxon>Pyramimonadales</taxon>
        <taxon>Pyramimonadaceae</taxon>
        <taxon>Cymbomonas</taxon>
    </lineage>
</organism>
<evidence type="ECO:0000313" key="7">
    <source>
        <dbReference type="Proteomes" id="UP001190700"/>
    </source>
</evidence>
<keyword evidence="2" id="KW-0604">Photosystem II</keyword>
<evidence type="ECO:0000259" key="5">
    <source>
        <dbReference type="Pfam" id="PF14870"/>
    </source>
</evidence>
<keyword evidence="7" id="KW-1185">Reference proteome</keyword>